<dbReference type="EC" id="1.16.3.1" evidence="3"/>
<accession>A0A427XHZ6</accession>
<dbReference type="GO" id="GO:0008198">
    <property type="term" value="F:ferrous iron binding"/>
    <property type="evidence" value="ECO:0007669"/>
    <property type="project" value="TreeGrafter"/>
</dbReference>
<dbReference type="InterPro" id="IPR020895">
    <property type="entry name" value="Frataxin_CS"/>
</dbReference>
<keyword evidence="4" id="KW-0409">Iron storage</keyword>
<dbReference type="Pfam" id="PF01491">
    <property type="entry name" value="Frataxin_Cyay"/>
    <property type="match status" value="1"/>
</dbReference>
<evidence type="ECO:0000256" key="7">
    <source>
        <dbReference type="ARBA" id="ARBA00022946"/>
    </source>
</evidence>
<dbReference type="SUPFAM" id="SSF55387">
    <property type="entry name" value="Frataxin/Nqo15-like"/>
    <property type="match status" value="1"/>
</dbReference>
<dbReference type="PROSITE" id="PS01344">
    <property type="entry name" value="FRATAXIN_1"/>
    <property type="match status" value="1"/>
</dbReference>
<dbReference type="Gene3D" id="3.30.920.10">
    <property type="entry name" value="Frataxin/CyaY"/>
    <property type="match status" value="1"/>
</dbReference>
<dbReference type="NCBIfam" id="TIGR03422">
    <property type="entry name" value="mito_frataxin"/>
    <property type="match status" value="1"/>
</dbReference>
<evidence type="ECO:0000256" key="11">
    <source>
        <dbReference type="ARBA" id="ARBA00023128"/>
    </source>
</evidence>
<keyword evidence="9" id="KW-0408">Iron</keyword>
<proteinExistence type="inferred from homology"/>
<dbReference type="GO" id="GO:0004322">
    <property type="term" value="F:ferroxidase activity"/>
    <property type="evidence" value="ECO:0007669"/>
    <property type="project" value="UniProtKB-EC"/>
</dbReference>
<dbReference type="EMBL" id="RSCE01000012">
    <property type="protein sequence ID" value="RSH78393.1"/>
    <property type="molecule type" value="Genomic_DNA"/>
</dbReference>
<comment type="subcellular location">
    <subcellularLocation>
        <location evidence="1">Mitochondrion</location>
    </subcellularLocation>
</comment>
<dbReference type="AlphaFoldDB" id="A0A427XHZ6"/>
<evidence type="ECO:0000256" key="1">
    <source>
        <dbReference type="ARBA" id="ARBA00004173"/>
    </source>
</evidence>
<dbReference type="PANTHER" id="PTHR16821:SF2">
    <property type="entry name" value="FRATAXIN, MITOCHONDRIAL"/>
    <property type="match status" value="1"/>
</dbReference>
<evidence type="ECO:0000256" key="5">
    <source>
        <dbReference type="ARBA" id="ARBA00022448"/>
    </source>
</evidence>
<comment type="similarity">
    <text evidence="2">Belongs to the frataxin family.</text>
</comment>
<dbReference type="InterPro" id="IPR017789">
    <property type="entry name" value="Frataxin"/>
</dbReference>
<dbReference type="GO" id="GO:0034986">
    <property type="term" value="F:iron chaperone activity"/>
    <property type="evidence" value="ECO:0007669"/>
    <property type="project" value="TreeGrafter"/>
</dbReference>
<name>A0A427XHZ6_9TREE</name>
<keyword evidence="6" id="KW-0410">Iron transport</keyword>
<organism evidence="14 15">
    <name type="scientific">Apiotrichum porosum</name>
    <dbReference type="NCBI Taxonomy" id="105984"/>
    <lineage>
        <taxon>Eukaryota</taxon>
        <taxon>Fungi</taxon>
        <taxon>Dikarya</taxon>
        <taxon>Basidiomycota</taxon>
        <taxon>Agaricomycotina</taxon>
        <taxon>Tremellomycetes</taxon>
        <taxon>Trichosporonales</taxon>
        <taxon>Trichosporonaceae</taxon>
        <taxon>Apiotrichum</taxon>
    </lineage>
</organism>
<evidence type="ECO:0000256" key="12">
    <source>
        <dbReference type="ARBA" id="ARBA00047990"/>
    </source>
</evidence>
<dbReference type="OrthoDB" id="1897642at2759"/>
<keyword evidence="8" id="KW-0560">Oxidoreductase</keyword>
<evidence type="ECO:0000256" key="4">
    <source>
        <dbReference type="ARBA" id="ARBA00022434"/>
    </source>
</evidence>
<dbReference type="GO" id="GO:0016226">
    <property type="term" value="P:iron-sulfur cluster assembly"/>
    <property type="evidence" value="ECO:0007669"/>
    <property type="project" value="InterPro"/>
</dbReference>
<evidence type="ECO:0000313" key="14">
    <source>
        <dbReference type="EMBL" id="RSH78393.1"/>
    </source>
</evidence>
<protein>
    <recommendedName>
        <fullName evidence="3">ferroxidase</fullName>
        <ecNumber evidence="3">1.16.3.1</ecNumber>
    </recommendedName>
</protein>
<dbReference type="PROSITE" id="PS50810">
    <property type="entry name" value="FRATAXIN_2"/>
    <property type="match status" value="1"/>
</dbReference>
<dbReference type="STRING" id="105984.A0A427XHZ6"/>
<reference evidence="14 15" key="1">
    <citation type="submission" date="2018-11" db="EMBL/GenBank/DDBJ databases">
        <title>Genome sequence of Apiotrichum porosum DSM 27194.</title>
        <authorList>
            <person name="Aliyu H."/>
            <person name="Gorte O."/>
            <person name="Ochsenreither K."/>
        </authorList>
    </citation>
    <scope>NUCLEOTIDE SEQUENCE [LARGE SCALE GENOMIC DNA]</scope>
    <source>
        <strain evidence="14 15">DSM 27194</strain>
    </source>
</reference>
<comment type="catalytic activity">
    <reaction evidence="12">
        <text>4 Fe(2+) + O2 + 4 H(+) = 4 Fe(3+) + 2 H2O</text>
        <dbReference type="Rhea" id="RHEA:11148"/>
        <dbReference type="ChEBI" id="CHEBI:15377"/>
        <dbReference type="ChEBI" id="CHEBI:15378"/>
        <dbReference type="ChEBI" id="CHEBI:15379"/>
        <dbReference type="ChEBI" id="CHEBI:29033"/>
        <dbReference type="ChEBI" id="CHEBI:29034"/>
        <dbReference type="EC" id="1.16.3.1"/>
    </reaction>
</comment>
<dbReference type="GO" id="GO:0005739">
    <property type="term" value="C:mitochondrion"/>
    <property type="evidence" value="ECO:0007669"/>
    <property type="project" value="UniProtKB-SubCell"/>
</dbReference>
<dbReference type="GO" id="GO:0006826">
    <property type="term" value="P:iron ion transport"/>
    <property type="evidence" value="ECO:0007669"/>
    <property type="project" value="UniProtKB-KW"/>
</dbReference>
<dbReference type="InterPro" id="IPR036524">
    <property type="entry name" value="Frataxin/CyaY_sf"/>
</dbReference>
<feature type="region of interest" description="Disordered" evidence="13">
    <location>
        <begin position="44"/>
        <end position="68"/>
    </location>
</feature>
<dbReference type="GO" id="GO:0008199">
    <property type="term" value="F:ferric iron binding"/>
    <property type="evidence" value="ECO:0007669"/>
    <property type="project" value="InterPro"/>
</dbReference>
<sequence length="194" mass="21138">MSVRTAPRLLLRAQRALATRPIAASFSTASRAATLARPTLASTSFSVAARPQTRSTSSTPHGDPGLAPGIEFRDLTDAEYHDIADKDMDILHEGLEVLCEDFGNGQWEVEYSSGVMTLIVPPHGTYVINKQPPNHQIWVSSPISGPQRFSVAPSGTWVHHRREGVQLGALLEGELREFLKDNGEGQDWEGVGLK</sequence>
<dbReference type="RefSeq" id="XP_028473540.1">
    <property type="nucleotide sequence ID" value="XM_028617862.1"/>
</dbReference>
<evidence type="ECO:0000256" key="10">
    <source>
        <dbReference type="ARBA" id="ARBA00023065"/>
    </source>
</evidence>
<dbReference type="InterPro" id="IPR002908">
    <property type="entry name" value="Frataxin/CyaY"/>
</dbReference>
<dbReference type="Proteomes" id="UP000279236">
    <property type="component" value="Unassembled WGS sequence"/>
</dbReference>
<keyword evidence="7" id="KW-0809">Transit peptide</keyword>
<dbReference type="GO" id="GO:0006879">
    <property type="term" value="P:intracellular iron ion homeostasis"/>
    <property type="evidence" value="ECO:0007669"/>
    <property type="project" value="UniProtKB-KW"/>
</dbReference>
<evidence type="ECO:0000256" key="6">
    <source>
        <dbReference type="ARBA" id="ARBA00022496"/>
    </source>
</evidence>
<dbReference type="GeneID" id="39586661"/>
<evidence type="ECO:0000313" key="15">
    <source>
        <dbReference type="Proteomes" id="UP000279236"/>
    </source>
</evidence>
<comment type="caution">
    <text evidence="14">The sequence shown here is derived from an EMBL/GenBank/DDBJ whole genome shotgun (WGS) entry which is preliminary data.</text>
</comment>
<keyword evidence="10" id="KW-0406">Ion transport</keyword>
<keyword evidence="15" id="KW-1185">Reference proteome</keyword>
<dbReference type="PANTHER" id="PTHR16821">
    <property type="entry name" value="FRATAXIN"/>
    <property type="match status" value="1"/>
</dbReference>
<evidence type="ECO:0000256" key="8">
    <source>
        <dbReference type="ARBA" id="ARBA00023002"/>
    </source>
</evidence>
<gene>
    <name evidence="14" type="primary">FRR4</name>
    <name evidence="14" type="ORF">EHS24_002118</name>
</gene>
<keyword evidence="5" id="KW-0813">Transport</keyword>
<dbReference type="GO" id="GO:0051537">
    <property type="term" value="F:2 iron, 2 sulfur cluster binding"/>
    <property type="evidence" value="ECO:0007669"/>
    <property type="project" value="TreeGrafter"/>
</dbReference>
<dbReference type="NCBIfam" id="TIGR03421">
    <property type="entry name" value="FeS_CyaY"/>
    <property type="match status" value="1"/>
</dbReference>
<dbReference type="SMART" id="SM01219">
    <property type="entry name" value="Frataxin_Cyay"/>
    <property type="match status" value="1"/>
</dbReference>
<evidence type="ECO:0000256" key="3">
    <source>
        <dbReference type="ARBA" id="ARBA00013107"/>
    </source>
</evidence>
<evidence type="ECO:0000256" key="9">
    <source>
        <dbReference type="ARBA" id="ARBA00023004"/>
    </source>
</evidence>
<keyword evidence="11" id="KW-0496">Mitochondrion</keyword>
<evidence type="ECO:0000256" key="2">
    <source>
        <dbReference type="ARBA" id="ARBA00008183"/>
    </source>
</evidence>
<evidence type="ECO:0000256" key="13">
    <source>
        <dbReference type="SAM" id="MobiDB-lite"/>
    </source>
</evidence>